<dbReference type="Proteomes" id="UP000297245">
    <property type="component" value="Unassembled WGS sequence"/>
</dbReference>
<feature type="compositionally biased region" description="Polar residues" evidence="1">
    <location>
        <begin position="1"/>
        <end position="20"/>
    </location>
</feature>
<feature type="region of interest" description="Disordered" evidence="1">
    <location>
        <begin position="1"/>
        <end position="30"/>
    </location>
</feature>
<sequence length="309" mass="32527">MRPSASSAYTHTNPLPRSTLGSGSGYASSPSSLYVANSSNALTENGSGSNASLSSYPYVDVDHASFKSSSRGRDLHTAYGPSHHSGASFATWGEGVPSSNSSAYLHSASPCLSSVSTGSTSSPYTPSTPTTASSPLYLFRSPSHLSRSSPNPPYAIHPVLSSPLSSGLSLDLLRPQSSGLPLPVSTPATSPPKPRLILRLTRISPDLFLLVESHSSRSSPVTISDILTSLSTFLLSPLSHGSELARLPPASQRIGSETFHARTAGDARSYKRGMVWGDCIERGRSRLGGLVFLGHLDNKEEGVWEVLFA</sequence>
<protein>
    <recommendedName>
        <fullName evidence="2">DUF6699 domain-containing protein</fullName>
    </recommendedName>
</protein>
<accession>A0A4S8M3B5</accession>
<feature type="domain" description="DUF6699" evidence="2">
    <location>
        <begin position="177"/>
        <end position="290"/>
    </location>
</feature>
<evidence type="ECO:0000313" key="3">
    <source>
        <dbReference type="EMBL" id="THU96183.1"/>
    </source>
</evidence>
<gene>
    <name evidence="3" type="ORF">K435DRAFT_101575</name>
</gene>
<dbReference type="OrthoDB" id="10644069at2759"/>
<evidence type="ECO:0000259" key="2">
    <source>
        <dbReference type="Pfam" id="PF20415"/>
    </source>
</evidence>
<dbReference type="InterPro" id="IPR046522">
    <property type="entry name" value="DUF6699"/>
</dbReference>
<keyword evidence="4" id="KW-1185">Reference proteome</keyword>
<dbReference type="AlphaFoldDB" id="A0A4S8M3B5"/>
<reference evidence="3 4" key="1">
    <citation type="journal article" date="2019" name="Nat. Ecol. Evol.">
        <title>Megaphylogeny resolves global patterns of mushroom evolution.</title>
        <authorList>
            <person name="Varga T."/>
            <person name="Krizsan K."/>
            <person name="Foldi C."/>
            <person name="Dima B."/>
            <person name="Sanchez-Garcia M."/>
            <person name="Sanchez-Ramirez S."/>
            <person name="Szollosi G.J."/>
            <person name="Szarkandi J.G."/>
            <person name="Papp V."/>
            <person name="Albert L."/>
            <person name="Andreopoulos W."/>
            <person name="Angelini C."/>
            <person name="Antonin V."/>
            <person name="Barry K.W."/>
            <person name="Bougher N.L."/>
            <person name="Buchanan P."/>
            <person name="Buyck B."/>
            <person name="Bense V."/>
            <person name="Catcheside P."/>
            <person name="Chovatia M."/>
            <person name="Cooper J."/>
            <person name="Damon W."/>
            <person name="Desjardin D."/>
            <person name="Finy P."/>
            <person name="Geml J."/>
            <person name="Haridas S."/>
            <person name="Hughes K."/>
            <person name="Justo A."/>
            <person name="Karasinski D."/>
            <person name="Kautmanova I."/>
            <person name="Kiss B."/>
            <person name="Kocsube S."/>
            <person name="Kotiranta H."/>
            <person name="LaButti K.M."/>
            <person name="Lechner B.E."/>
            <person name="Liimatainen K."/>
            <person name="Lipzen A."/>
            <person name="Lukacs Z."/>
            <person name="Mihaltcheva S."/>
            <person name="Morgado L.N."/>
            <person name="Niskanen T."/>
            <person name="Noordeloos M.E."/>
            <person name="Ohm R.A."/>
            <person name="Ortiz-Santana B."/>
            <person name="Ovrebo C."/>
            <person name="Racz N."/>
            <person name="Riley R."/>
            <person name="Savchenko A."/>
            <person name="Shiryaev A."/>
            <person name="Soop K."/>
            <person name="Spirin V."/>
            <person name="Szebenyi C."/>
            <person name="Tomsovsky M."/>
            <person name="Tulloss R.E."/>
            <person name="Uehling J."/>
            <person name="Grigoriev I.V."/>
            <person name="Vagvolgyi C."/>
            <person name="Papp T."/>
            <person name="Martin F.M."/>
            <person name="Miettinen O."/>
            <person name="Hibbett D.S."/>
            <person name="Nagy L.G."/>
        </authorList>
    </citation>
    <scope>NUCLEOTIDE SEQUENCE [LARGE SCALE GENOMIC DNA]</scope>
    <source>
        <strain evidence="3 4">CBS 962.96</strain>
    </source>
</reference>
<name>A0A4S8M3B5_DENBC</name>
<dbReference type="Pfam" id="PF20415">
    <property type="entry name" value="DUF6699"/>
    <property type="match status" value="1"/>
</dbReference>
<organism evidence="3 4">
    <name type="scientific">Dendrothele bispora (strain CBS 962.96)</name>
    <dbReference type="NCBI Taxonomy" id="1314807"/>
    <lineage>
        <taxon>Eukaryota</taxon>
        <taxon>Fungi</taxon>
        <taxon>Dikarya</taxon>
        <taxon>Basidiomycota</taxon>
        <taxon>Agaricomycotina</taxon>
        <taxon>Agaricomycetes</taxon>
        <taxon>Agaricomycetidae</taxon>
        <taxon>Agaricales</taxon>
        <taxon>Agaricales incertae sedis</taxon>
        <taxon>Dendrothele</taxon>
    </lineage>
</organism>
<dbReference type="EMBL" id="ML179182">
    <property type="protein sequence ID" value="THU96183.1"/>
    <property type="molecule type" value="Genomic_DNA"/>
</dbReference>
<evidence type="ECO:0000313" key="4">
    <source>
        <dbReference type="Proteomes" id="UP000297245"/>
    </source>
</evidence>
<proteinExistence type="predicted"/>
<evidence type="ECO:0000256" key="1">
    <source>
        <dbReference type="SAM" id="MobiDB-lite"/>
    </source>
</evidence>